<reference evidence="1 2" key="1">
    <citation type="submission" date="2018-09" db="EMBL/GenBank/DDBJ databases">
        <title>Bacillus saliacetes sp. nov., isolated from Thai shrimp paste (Ka-pi).</title>
        <authorList>
            <person name="Daroonpunt R."/>
            <person name="Tanasupawat S."/>
            <person name="Yiamsombut S."/>
        </authorList>
    </citation>
    <scope>NUCLEOTIDE SEQUENCE [LARGE SCALE GENOMIC DNA]</scope>
    <source>
        <strain evidence="1 2">SKP7-4</strain>
    </source>
</reference>
<dbReference type="AlphaFoldDB" id="A0A3A1R8E6"/>
<sequence>MPAAGRCLFAAFFHGMKPNLQGGVNMTLNILFMSVTVKKRNRTVDEYNHELMVTKQFEENKLKQQTISMF</sequence>
<evidence type="ECO:0000313" key="2">
    <source>
        <dbReference type="Proteomes" id="UP000265801"/>
    </source>
</evidence>
<dbReference type="InterPro" id="IPR012655">
    <property type="entry name" value="YrzI"/>
</dbReference>
<gene>
    <name evidence="1" type="ORF">D3H55_03360</name>
</gene>
<evidence type="ECO:0000313" key="1">
    <source>
        <dbReference type="EMBL" id="RIW37623.1"/>
    </source>
</evidence>
<protein>
    <submittedName>
        <fullName evidence="1">YrzI family small protein</fullName>
    </submittedName>
</protein>
<dbReference type="Pfam" id="PF09501">
    <property type="entry name" value="Bac_small_YrzI"/>
    <property type="match status" value="1"/>
</dbReference>
<dbReference type="OrthoDB" id="2974285at2"/>
<organism evidence="1 2">
    <name type="scientific">Bacillus salacetis</name>
    <dbReference type="NCBI Taxonomy" id="2315464"/>
    <lineage>
        <taxon>Bacteria</taxon>
        <taxon>Bacillati</taxon>
        <taxon>Bacillota</taxon>
        <taxon>Bacilli</taxon>
        <taxon>Bacillales</taxon>
        <taxon>Bacillaceae</taxon>
        <taxon>Bacillus</taxon>
    </lineage>
</organism>
<accession>A0A3A1R8E6</accession>
<proteinExistence type="predicted"/>
<dbReference type="Proteomes" id="UP000265801">
    <property type="component" value="Unassembled WGS sequence"/>
</dbReference>
<dbReference type="EMBL" id="QXIR01000003">
    <property type="protein sequence ID" value="RIW37623.1"/>
    <property type="molecule type" value="Genomic_DNA"/>
</dbReference>
<comment type="caution">
    <text evidence="1">The sequence shown here is derived from an EMBL/GenBank/DDBJ whole genome shotgun (WGS) entry which is preliminary data.</text>
</comment>
<keyword evidence="2" id="KW-1185">Reference proteome</keyword>
<name>A0A3A1R8E6_9BACI</name>